<evidence type="ECO:0000313" key="2">
    <source>
        <dbReference type="EMBL" id="ERF72530.1"/>
    </source>
</evidence>
<gene>
    <name evidence="2" type="ORF">EPUS_02811</name>
</gene>
<sequence length="353" mass="39375">MTMYQPSSSTQLPEVDRLRYPIRRPIPTMKSYNLARKHTPQRIPTFLGRASSWSNTLGSGVSSSISLGSIDELRSNSFVSTQQRVFSVPTIPSRRSSLPVSPCLTPKRSPRTLSVCNVEDMINLSQLRDVPMFVDIQKGHDVDFIFPSSSSMDTPSISSRRPSIGSKAYSYRALREKESKTPLLVRSSSIKNGYAEFRGNEKIPLFVPSRIIKPAAGTLMIPERQSSRSSPDTRLGVEDAAQDSHSDRQENHSKEALSEASDWSTTVQFEAPKQEMFRAKPESMLPDPCLDIKQGFGLERGTSSANRNEIHDNVRPLGPYEAKDTAAGFTDRVRVQEVMAHYTESQVSTVYVL</sequence>
<reference evidence="3" key="1">
    <citation type="journal article" date="2014" name="BMC Genomics">
        <title>Genome characteristics reveal the impact of lichenization on lichen-forming fungus Endocarpon pusillum Hedwig (Verrucariales, Ascomycota).</title>
        <authorList>
            <person name="Wang Y.-Y."/>
            <person name="Liu B."/>
            <person name="Zhang X.-Y."/>
            <person name="Zhou Q.-M."/>
            <person name="Zhang T."/>
            <person name="Li H."/>
            <person name="Yu Y.-F."/>
            <person name="Zhang X.-L."/>
            <person name="Hao X.-Y."/>
            <person name="Wang M."/>
            <person name="Wang L."/>
            <person name="Wei J.-C."/>
        </authorList>
    </citation>
    <scope>NUCLEOTIDE SEQUENCE [LARGE SCALE GENOMIC DNA]</scope>
    <source>
        <strain evidence="3">Z07020 / HMAS-L-300199</strain>
    </source>
</reference>
<dbReference type="EMBL" id="KE721082">
    <property type="protein sequence ID" value="ERF72530.1"/>
    <property type="molecule type" value="Genomic_DNA"/>
</dbReference>
<keyword evidence="3" id="KW-1185">Reference proteome</keyword>
<dbReference type="AlphaFoldDB" id="U1HQ39"/>
<organism evidence="2 3">
    <name type="scientific">Endocarpon pusillum (strain Z07020 / HMAS-L-300199)</name>
    <name type="common">Lichen-forming fungus</name>
    <dbReference type="NCBI Taxonomy" id="1263415"/>
    <lineage>
        <taxon>Eukaryota</taxon>
        <taxon>Fungi</taxon>
        <taxon>Dikarya</taxon>
        <taxon>Ascomycota</taxon>
        <taxon>Pezizomycotina</taxon>
        <taxon>Eurotiomycetes</taxon>
        <taxon>Chaetothyriomycetidae</taxon>
        <taxon>Verrucariales</taxon>
        <taxon>Verrucariaceae</taxon>
        <taxon>Endocarpon</taxon>
    </lineage>
</organism>
<protein>
    <submittedName>
        <fullName evidence="2">Uncharacterized protein</fullName>
    </submittedName>
</protein>
<dbReference type="GeneID" id="19237861"/>
<feature type="region of interest" description="Disordered" evidence="1">
    <location>
        <begin position="218"/>
        <end position="265"/>
    </location>
</feature>
<evidence type="ECO:0000256" key="1">
    <source>
        <dbReference type="SAM" id="MobiDB-lite"/>
    </source>
</evidence>
<feature type="compositionally biased region" description="Basic and acidic residues" evidence="1">
    <location>
        <begin position="242"/>
        <end position="257"/>
    </location>
</feature>
<dbReference type="HOGENOM" id="CLU_785335_0_0_1"/>
<proteinExistence type="predicted"/>
<dbReference type="Proteomes" id="UP000019373">
    <property type="component" value="Unassembled WGS sequence"/>
</dbReference>
<evidence type="ECO:0000313" key="3">
    <source>
        <dbReference type="Proteomes" id="UP000019373"/>
    </source>
</evidence>
<accession>U1HQ39</accession>
<name>U1HQ39_ENDPU</name>
<dbReference type="RefSeq" id="XP_007801762.1">
    <property type="nucleotide sequence ID" value="XM_007803571.1"/>
</dbReference>